<dbReference type="AlphaFoldDB" id="A0A840Z0W8"/>
<name>A0A840Z0W8_9SPHN</name>
<dbReference type="InterPro" id="IPR015867">
    <property type="entry name" value="N-reg_PII/ATP_PRibTrfase_C"/>
</dbReference>
<dbReference type="Pfam" id="PF03091">
    <property type="entry name" value="CutA1"/>
    <property type="match status" value="1"/>
</dbReference>
<evidence type="ECO:0000313" key="3">
    <source>
        <dbReference type="Proteomes" id="UP000554342"/>
    </source>
</evidence>
<keyword evidence="3" id="KW-1185">Reference proteome</keyword>
<dbReference type="SUPFAM" id="SSF54913">
    <property type="entry name" value="GlnB-like"/>
    <property type="match status" value="1"/>
</dbReference>
<sequence length="106" mass="11503">MSDTMMLVHTTFPDAATAKAVARELVEARFAACANVMAPCQSIYHWQDGIAEDPEVPVLFKTAIPLTDRLCARLTALHPYDVPVIEHWIAHAAPPAIAWVHASTGA</sequence>
<protein>
    <submittedName>
        <fullName evidence="2">Periplasmic divalent cation tolerance protein</fullName>
    </submittedName>
</protein>
<reference evidence="2 3" key="1">
    <citation type="submission" date="2020-08" db="EMBL/GenBank/DDBJ databases">
        <title>Genomic Encyclopedia of Type Strains, Phase IV (KMG-IV): sequencing the most valuable type-strain genomes for metagenomic binning, comparative biology and taxonomic classification.</title>
        <authorList>
            <person name="Goeker M."/>
        </authorList>
    </citation>
    <scope>NUCLEOTIDE SEQUENCE [LARGE SCALE GENOMIC DNA]</scope>
    <source>
        <strain evidence="2 3">DSM 27203</strain>
    </source>
</reference>
<comment type="caution">
    <text evidence="2">The sequence shown here is derived from an EMBL/GenBank/DDBJ whole genome shotgun (WGS) entry which is preliminary data.</text>
</comment>
<gene>
    <name evidence="2" type="ORF">FHR23_002484</name>
</gene>
<dbReference type="PANTHER" id="PTHR23419:SF8">
    <property type="entry name" value="FI09726P"/>
    <property type="match status" value="1"/>
</dbReference>
<dbReference type="GO" id="GO:0010038">
    <property type="term" value="P:response to metal ion"/>
    <property type="evidence" value="ECO:0007669"/>
    <property type="project" value="InterPro"/>
</dbReference>
<evidence type="ECO:0000256" key="1">
    <source>
        <dbReference type="ARBA" id="ARBA00010169"/>
    </source>
</evidence>
<comment type="similarity">
    <text evidence="1">Belongs to the CutA family.</text>
</comment>
<proteinExistence type="inferred from homology"/>
<dbReference type="EMBL" id="JACIJI010000004">
    <property type="protein sequence ID" value="MBB5719543.1"/>
    <property type="molecule type" value="Genomic_DNA"/>
</dbReference>
<dbReference type="Gene3D" id="3.30.70.120">
    <property type="match status" value="1"/>
</dbReference>
<accession>A0A840Z0W8</accession>
<organism evidence="2 3">
    <name type="scientific">Stakelama sediminis</name>
    <dbReference type="NCBI Taxonomy" id="463200"/>
    <lineage>
        <taxon>Bacteria</taxon>
        <taxon>Pseudomonadati</taxon>
        <taxon>Pseudomonadota</taxon>
        <taxon>Alphaproteobacteria</taxon>
        <taxon>Sphingomonadales</taxon>
        <taxon>Sphingomonadaceae</taxon>
        <taxon>Stakelama</taxon>
    </lineage>
</organism>
<dbReference type="Proteomes" id="UP000554342">
    <property type="component" value="Unassembled WGS sequence"/>
</dbReference>
<dbReference type="PANTHER" id="PTHR23419">
    <property type="entry name" value="DIVALENT CATION TOLERANCE CUTA-RELATED"/>
    <property type="match status" value="1"/>
</dbReference>
<dbReference type="InterPro" id="IPR004323">
    <property type="entry name" value="Ion_tolerance_CutA"/>
</dbReference>
<dbReference type="RefSeq" id="WP_184004351.1">
    <property type="nucleotide sequence ID" value="NZ_BAABIF010000001.1"/>
</dbReference>
<dbReference type="InterPro" id="IPR011322">
    <property type="entry name" value="N-reg_PII-like_a/b"/>
</dbReference>
<evidence type="ECO:0000313" key="2">
    <source>
        <dbReference type="EMBL" id="MBB5719543.1"/>
    </source>
</evidence>
<dbReference type="GO" id="GO:0005507">
    <property type="term" value="F:copper ion binding"/>
    <property type="evidence" value="ECO:0007669"/>
    <property type="project" value="TreeGrafter"/>
</dbReference>